<dbReference type="OrthoDB" id="6101900at2"/>
<accession>A0A1I0CDF1</accession>
<dbReference type="Proteomes" id="UP000199308">
    <property type="component" value="Unassembled WGS sequence"/>
</dbReference>
<evidence type="ECO:0000256" key="1">
    <source>
        <dbReference type="ARBA" id="ARBA00022729"/>
    </source>
</evidence>
<protein>
    <submittedName>
        <fullName evidence="3">Outer membrane protein W</fullName>
    </submittedName>
</protein>
<name>A0A1I0CDF1_THASX</name>
<organism evidence="3 4">
    <name type="scientific">Thalassotalea agarivorans</name>
    <name type="common">Thalassomonas agarivorans</name>
    <dbReference type="NCBI Taxonomy" id="349064"/>
    <lineage>
        <taxon>Bacteria</taxon>
        <taxon>Pseudomonadati</taxon>
        <taxon>Pseudomonadota</taxon>
        <taxon>Gammaproteobacteria</taxon>
        <taxon>Alteromonadales</taxon>
        <taxon>Colwelliaceae</taxon>
        <taxon>Thalassotalea</taxon>
    </lineage>
</organism>
<evidence type="ECO:0000313" key="4">
    <source>
        <dbReference type="Proteomes" id="UP000199308"/>
    </source>
</evidence>
<dbReference type="AlphaFoldDB" id="A0A1I0CDF1"/>
<feature type="domain" description="Outer membrane protein beta-barrel" evidence="2">
    <location>
        <begin position="10"/>
        <end position="218"/>
    </location>
</feature>
<dbReference type="Gene3D" id="2.40.160.20">
    <property type="match status" value="1"/>
</dbReference>
<dbReference type="Pfam" id="PF13505">
    <property type="entry name" value="OMP_b-brl"/>
    <property type="match status" value="1"/>
</dbReference>
<dbReference type="InterPro" id="IPR011250">
    <property type="entry name" value="OMP/PagP_B-barrel"/>
</dbReference>
<gene>
    <name evidence="3" type="ORF">SAMN05660429_01158</name>
</gene>
<sequence length="218" mass="24071">MSYARISILIILLSHLFCTQSLANQKWYVKPTLGLSYIEDIDATTAELLRTFGDTDIDLDIGYAAGFGIGYFINPNLVVELAWEYRSNESSTVIANQAAYPDGNYATNLFFANAYFVSQGSKRLKPYIGFGMAVSQEVDIDLENSDTSLSYSSSGDIGFQVMGGFNFLVMKRLWLQAELRYTQLADIELDGEGDAAAGLITDIDYTAVTAQIAAVYRF</sequence>
<dbReference type="SUPFAM" id="SSF56925">
    <property type="entry name" value="OMPA-like"/>
    <property type="match status" value="1"/>
</dbReference>
<evidence type="ECO:0000259" key="2">
    <source>
        <dbReference type="Pfam" id="PF13505"/>
    </source>
</evidence>
<reference evidence="3 4" key="1">
    <citation type="submission" date="2016-10" db="EMBL/GenBank/DDBJ databases">
        <authorList>
            <person name="de Groot N.N."/>
        </authorList>
    </citation>
    <scope>NUCLEOTIDE SEQUENCE [LARGE SCALE GENOMIC DNA]</scope>
    <source>
        <strain evidence="3 4">DSM 19706</strain>
    </source>
</reference>
<keyword evidence="1" id="KW-0732">Signal</keyword>
<dbReference type="RefSeq" id="WP_093328426.1">
    <property type="nucleotide sequence ID" value="NZ_AP027363.1"/>
</dbReference>
<evidence type="ECO:0000313" key="3">
    <source>
        <dbReference type="EMBL" id="SET17454.1"/>
    </source>
</evidence>
<dbReference type="STRING" id="349064.SAMN05660429_01158"/>
<keyword evidence="4" id="KW-1185">Reference proteome</keyword>
<dbReference type="InterPro" id="IPR027385">
    <property type="entry name" value="Beta-barrel_OMP"/>
</dbReference>
<proteinExistence type="predicted"/>
<dbReference type="EMBL" id="FOHK01000005">
    <property type="protein sequence ID" value="SET17454.1"/>
    <property type="molecule type" value="Genomic_DNA"/>
</dbReference>